<protein>
    <submittedName>
        <fullName evidence="2">Uncharacterized protein</fullName>
    </submittedName>
</protein>
<accession>A0AA41W7L3</accession>
<organism evidence="2 3">
    <name type="scientific">Echinimonas agarilytica</name>
    <dbReference type="NCBI Taxonomy" id="1215918"/>
    <lineage>
        <taxon>Bacteria</taxon>
        <taxon>Pseudomonadati</taxon>
        <taxon>Pseudomonadota</taxon>
        <taxon>Gammaproteobacteria</taxon>
        <taxon>Alteromonadales</taxon>
        <taxon>Echinimonadaceae</taxon>
        <taxon>Echinimonas</taxon>
    </lineage>
</organism>
<evidence type="ECO:0000313" key="2">
    <source>
        <dbReference type="EMBL" id="MCM2680023.1"/>
    </source>
</evidence>
<gene>
    <name evidence="2" type="ORF">NAF29_10135</name>
</gene>
<keyword evidence="3" id="KW-1185">Reference proteome</keyword>
<dbReference type="AlphaFoldDB" id="A0AA41W7L3"/>
<keyword evidence="1" id="KW-0472">Membrane</keyword>
<comment type="caution">
    <text evidence="2">The sequence shown here is derived from an EMBL/GenBank/DDBJ whole genome shotgun (WGS) entry which is preliminary data.</text>
</comment>
<dbReference type="Proteomes" id="UP001165393">
    <property type="component" value="Unassembled WGS sequence"/>
</dbReference>
<dbReference type="EMBL" id="JAMQGP010000004">
    <property type="protein sequence ID" value="MCM2680023.1"/>
    <property type="molecule type" value="Genomic_DNA"/>
</dbReference>
<proteinExistence type="predicted"/>
<evidence type="ECO:0000256" key="1">
    <source>
        <dbReference type="SAM" id="Phobius"/>
    </source>
</evidence>
<feature type="transmembrane region" description="Helical" evidence="1">
    <location>
        <begin position="115"/>
        <end position="141"/>
    </location>
</feature>
<sequence length="151" mass="17148">MKVRNQSIIFLLVVFITFGLVKGVNLVTLEYMNSNSEYKKTHESKFEKGYLTEKESGELKGLEQAYINDSKARAERQNIFYGTLLVGMSIFLLLSFFLSKVLLIKGSTLIVTSTVLVTAFFASSLWQSLFWGMFFYAGVWLGQRGKKLDPS</sequence>
<name>A0AA41W7L3_9GAMM</name>
<evidence type="ECO:0000313" key="3">
    <source>
        <dbReference type="Proteomes" id="UP001165393"/>
    </source>
</evidence>
<keyword evidence="1" id="KW-1133">Transmembrane helix</keyword>
<feature type="transmembrane region" description="Helical" evidence="1">
    <location>
        <begin position="79"/>
        <end position="103"/>
    </location>
</feature>
<keyword evidence="1" id="KW-0812">Transmembrane</keyword>
<reference evidence="2 3" key="1">
    <citation type="journal article" date="2013" name="Antonie Van Leeuwenhoek">
        <title>Echinimonas agarilytica gen. nov., sp. nov., a new gammaproteobacterium isolated from the sea urchin Strongylocentrotus intermedius.</title>
        <authorList>
            <person name="Nedashkovskaya O.I."/>
            <person name="Stenkova A.M."/>
            <person name="Zhukova N.V."/>
            <person name="Van Trappen S."/>
            <person name="Lee J.S."/>
            <person name="Kim S.B."/>
        </authorList>
    </citation>
    <scope>NUCLEOTIDE SEQUENCE [LARGE SCALE GENOMIC DNA]</scope>
    <source>
        <strain evidence="2 3">KMM 6351</strain>
    </source>
</reference>
<dbReference type="RefSeq" id="WP_251261451.1">
    <property type="nucleotide sequence ID" value="NZ_JAMQGP010000004.1"/>
</dbReference>